<evidence type="ECO:0000313" key="5">
    <source>
        <dbReference type="Proteomes" id="UP000321325"/>
    </source>
</evidence>
<proteinExistence type="predicted"/>
<keyword evidence="5" id="KW-1185">Reference proteome</keyword>
<reference evidence="2 4" key="1">
    <citation type="submission" date="2019-02" db="EMBL/GenBank/DDBJ databases">
        <title>Use of ANI for Rapid Identification of Enteric Bacteria.</title>
        <authorList>
            <person name="Pruckler J."/>
            <person name="Lane C."/>
            <person name="Aubert R."/>
        </authorList>
    </citation>
    <scope>NUCLEOTIDE SEQUENCE [LARGE SCALE GENOMIC DNA]</scope>
    <source>
        <strain evidence="2 4">2014D-0083</strain>
    </source>
</reference>
<dbReference type="AlphaFoldDB" id="A0AAE6CYI2"/>
<dbReference type="Gene3D" id="3.40.50.10420">
    <property type="entry name" value="NagB/RpiA/CoA transferase-like"/>
    <property type="match status" value="1"/>
</dbReference>
<reference evidence="3 5" key="2">
    <citation type="submission" date="2019-08" db="EMBL/GenBank/DDBJ databases">
        <title>Rapid identification of Enteric Bacteria from Whole Genome Sequences (WGS) using Average Nucleotide Identity (ANI).</title>
        <authorList>
            <person name="Lane C."/>
        </authorList>
    </citation>
    <scope>NUCLEOTIDE SEQUENCE [LARGE SCALE GENOMIC DNA]</scope>
    <source>
        <strain evidence="3 5">2010D-8464</strain>
    </source>
</reference>
<organism evidence="2 4">
    <name type="scientific">Campylobacter volucris</name>
    <dbReference type="NCBI Taxonomy" id="1031542"/>
    <lineage>
        <taxon>Bacteria</taxon>
        <taxon>Pseudomonadati</taxon>
        <taxon>Campylobacterota</taxon>
        <taxon>Epsilonproteobacteria</taxon>
        <taxon>Campylobacterales</taxon>
        <taxon>Campylobacteraceae</taxon>
        <taxon>Campylobacter</taxon>
    </lineage>
</organism>
<dbReference type="PANTHER" id="PTHR43682:SF1">
    <property type="entry name" value="LACTATE UTILIZATION PROTEIN C"/>
    <property type="match status" value="1"/>
</dbReference>
<evidence type="ECO:0000259" key="1">
    <source>
        <dbReference type="Pfam" id="PF02589"/>
    </source>
</evidence>
<protein>
    <submittedName>
        <fullName evidence="2">NAD-independent L-lactate dehydrogenase subunit</fullName>
    </submittedName>
</protein>
<sequence>MSKIDEISSKSKKIILDKIKNAQIDIEKIPTIDPIEHIKTSQNMLEELKEKMQANKYIVQECSKENLEETINQIVSSYGYKTCIYPSKLDIDIEKINAEKKTCFDQEVENLRQELFHSDFSIIQARLGVSSHGVALVTSSKDQPRMLSLAPMLCIVLLKKENVVKSLSEALNLVKKENEILPSNILFIAGPSRTADIELITVFGVHGSQKVHVVFY</sequence>
<accession>A0AAE6CYI2</accession>
<gene>
    <name evidence="2" type="ORF">A9460_00720</name>
    <name evidence="3" type="ORF">FVD15_04085</name>
</gene>
<dbReference type="RefSeq" id="WP_039666115.1">
    <property type="nucleotide sequence ID" value="NZ_CP037746.1"/>
</dbReference>
<dbReference type="GeneID" id="66288153"/>
<dbReference type="EMBL" id="VRMB01000018">
    <property type="protein sequence ID" value="TXK68961.1"/>
    <property type="molecule type" value="Genomic_DNA"/>
</dbReference>
<dbReference type="Proteomes" id="UP000293421">
    <property type="component" value="Chromosome"/>
</dbReference>
<dbReference type="InterPro" id="IPR037171">
    <property type="entry name" value="NagB/RpiA_transferase-like"/>
</dbReference>
<dbReference type="Pfam" id="PF02589">
    <property type="entry name" value="LUD_dom"/>
    <property type="match status" value="1"/>
</dbReference>
<dbReference type="InterPro" id="IPR024185">
    <property type="entry name" value="FTHF_cligase-like_sf"/>
</dbReference>
<dbReference type="SUPFAM" id="SSF100950">
    <property type="entry name" value="NagB/RpiA/CoA transferase-like"/>
    <property type="match status" value="1"/>
</dbReference>
<feature type="domain" description="LUD" evidence="1">
    <location>
        <begin position="45"/>
        <end position="215"/>
    </location>
</feature>
<evidence type="ECO:0000313" key="4">
    <source>
        <dbReference type="Proteomes" id="UP000293421"/>
    </source>
</evidence>
<evidence type="ECO:0000313" key="2">
    <source>
        <dbReference type="EMBL" id="QBL12924.1"/>
    </source>
</evidence>
<evidence type="ECO:0000313" key="3">
    <source>
        <dbReference type="EMBL" id="TXK68961.1"/>
    </source>
</evidence>
<dbReference type="InterPro" id="IPR003741">
    <property type="entry name" value="LUD_dom"/>
</dbReference>
<dbReference type="PANTHER" id="PTHR43682">
    <property type="entry name" value="LACTATE UTILIZATION PROTEIN C"/>
    <property type="match status" value="1"/>
</dbReference>
<name>A0AAE6CYI2_9BACT</name>
<dbReference type="Proteomes" id="UP000321325">
    <property type="component" value="Unassembled WGS sequence"/>
</dbReference>
<dbReference type="EMBL" id="CP037746">
    <property type="protein sequence ID" value="QBL12924.1"/>
    <property type="molecule type" value="Genomic_DNA"/>
</dbReference>